<dbReference type="GO" id="GO:0008017">
    <property type="term" value="F:microtubule binding"/>
    <property type="evidence" value="ECO:0007669"/>
    <property type="project" value="InterPro"/>
</dbReference>
<evidence type="ECO:0000313" key="3">
    <source>
        <dbReference type="Proteomes" id="UP000308365"/>
    </source>
</evidence>
<dbReference type="GO" id="GO:0005814">
    <property type="term" value="C:centriole"/>
    <property type="evidence" value="ECO:0007669"/>
    <property type="project" value="TreeGrafter"/>
</dbReference>
<dbReference type="PANTHER" id="PTHR31516:SF6">
    <property type="entry name" value="STABILIZER OF AXONEMAL MICROTUBULES 2"/>
    <property type="match status" value="1"/>
</dbReference>
<gene>
    <name evidence="2" type="ORF">EI555_020650</name>
</gene>
<reference evidence="3" key="1">
    <citation type="journal article" date="2019" name="IScience">
        <title>Narwhal Genome Reveals Long-Term Low Genetic Diversity despite Current Large Abundance Size.</title>
        <authorList>
            <person name="Westbury M.V."/>
            <person name="Petersen B."/>
            <person name="Garde E."/>
            <person name="Heide-Jorgensen M.P."/>
            <person name="Lorenzen E.D."/>
        </authorList>
    </citation>
    <scope>NUCLEOTIDE SEQUENCE [LARGE SCALE GENOMIC DNA]</scope>
</reference>
<protein>
    <recommendedName>
        <fullName evidence="4">Stabilizer of axonemal microtubules 2</fullName>
    </recommendedName>
</protein>
<accession>A0A4U1FBU8</accession>
<dbReference type="GO" id="GO:0036064">
    <property type="term" value="C:ciliary basal body"/>
    <property type="evidence" value="ECO:0007669"/>
    <property type="project" value="TreeGrafter"/>
</dbReference>
<dbReference type="AlphaFoldDB" id="A0A4U1FBU8"/>
<comment type="caution">
    <text evidence="2">The sequence shown here is derived from an EMBL/GenBank/DDBJ whole genome shotgun (WGS) entry which is preliminary data.</text>
</comment>
<dbReference type="GO" id="GO:0036126">
    <property type="term" value="C:sperm flagellum"/>
    <property type="evidence" value="ECO:0007669"/>
    <property type="project" value="TreeGrafter"/>
</dbReference>
<dbReference type="GO" id="GO:0005879">
    <property type="term" value="C:axonemal microtubule"/>
    <property type="evidence" value="ECO:0007669"/>
    <property type="project" value="TreeGrafter"/>
</dbReference>
<name>A0A4U1FBU8_MONMO</name>
<proteinExistence type="inferred from homology"/>
<dbReference type="PANTHER" id="PTHR31516">
    <property type="entry name" value="STABILIZER OF AXONEMAL MICROTUBULES 2"/>
    <property type="match status" value="1"/>
</dbReference>
<evidence type="ECO:0000256" key="1">
    <source>
        <dbReference type="ARBA" id="ARBA00008738"/>
    </source>
</evidence>
<organism evidence="2 3">
    <name type="scientific">Monodon monoceros</name>
    <name type="common">Narwhal</name>
    <name type="synonym">Ceratodon monodon</name>
    <dbReference type="NCBI Taxonomy" id="40151"/>
    <lineage>
        <taxon>Eukaryota</taxon>
        <taxon>Metazoa</taxon>
        <taxon>Chordata</taxon>
        <taxon>Craniata</taxon>
        <taxon>Vertebrata</taxon>
        <taxon>Euteleostomi</taxon>
        <taxon>Mammalia</taxon>
        <taxon>Eutheria</taxon>
        <taxon>Laurasiatheria</taxon>
        <taxon>Artiodactyla</taxon>
        <taxon>Whippomorpha</taxon>
        <taxon>Cetacea</taxon>
        <taxon>Odontoceti</taxon>
        <taxon>Monodontidae</taxon>
        <taxon>Monodon</taxon>
    </lineage>
</organism>
<evidence type="ECO:0000313" key="2">
    <source>
        <dbReference type="EMBL" id="TKC46256.1"/>
    </source>
</evidence>
<dbReference type="EMBL" id="RWIC01000281">
    <property type="protein sequence ID" value="TKC46256.1"/>
    <property type="molecule type" value="Genomic_DNA"/>
</dbReference>
<evidence type="ECO:0008006" key="4">
    <source>
        <dbReference type="Google" id="ProtNLM"/>
    </source>
</evidence>
<dbReference type="Proteomes" id="UP000308365">
    <property type="component" value="Unassembled WGS sequence"/>
</dbReference>
<dbReference type="Pfam" id="PF05217">
    <property type="entry name" value="SAXO1-2"/>
    <property type="match status" value="1"/>
</dbReference>
<feature type="non-terminal residue" evidence="2">
    <location>
        <position position="1"/>
    </location>
</feature>
<sequence>RHHCPHGTTRIYENSDLSCPTAEYLENYPVYGSVLPPQSLKPKEEFPAYRCKMEGVTTFKSDSRPYEIVKQPRHAPEEYKPKQGETDLGTAYKWRLNSCRVQHVAIAQPLERQVKKGKLDTVPAYKDDYRAWDIQKSELYKQEQNYYPPTGLVGENANICRPLYTRVSQNAQFERSTEFRDSFQPWEIPPPEVKKVSCNYTAQATSIMFHMRPDVLLLPIRPASRRKNNSFPSQGKSTTKEDFPARESCCQRFINIKQEQQIPKLSGKFDGLSTFRSHYMPHELIPTESCKPVNVPFKSSIPFDDVTVYSPKCYIFEHTNSRGHKFFHTIAPTAEGLLIIKSCLKGS</sequence>
<comment type="similarity">
    <text evidence="1">Belongs to the FAM154 family.</text>
</comment>
<dbReference type="InterPro" id="IPR033336">
    <property type="entry name" value="SAXO1/2"/>
</dbReference>